<dbReference type="Proteomes" id="UP000479710">
    <property type="component" value="Unassembled WGS sequence"/>
</dbReference>
<name>A0A6G1E2U1_9ORYZ</name>
<comment type="caution">
    <text evidence="1">The sequence shown here is derived from an EMBL/GenBank/DDBJ whole genome shotgun (WGS) entry which is preliminary data.</text>
</comment>
<evidence type="ECO:0000313" key="2">
    <source>
        <dbReference type="Proteomes" id="UP000479710"/>
    </source>
</evidence>
<protein>
    <submittedName>
        <fullName evidence="1">Uncharacterized protein</fullName>
    </submittedName>
</protein>
<organism evidence="1 2">
    <name type="scientific">Oryza meyeriana var. granulata</name>
    <dbReference type="NCBI Taxonomy" id="110450"/>
    <lineage>
        <taxon>Eukaryota</taxon>
        <taxon>Viridiplantae</taxon>
        <taxon>Streptophyta</taxon>
        <taxon>Embryophyta</taxon>
        <taxon>Tracheophyta</taxon>
        <taxon>Spermatophyta</taxon>
        <taxon>Magnoliopsida</taxon>
        <taxon>Liliopsida</taxon>
        <taxon>Poales</taxon>
        <taxon>Poaceae</taxon>
        <taxon>BOP clade</taxon>
        <taxon>Oryzoideae</taxon>
        <taxon>Oryzeae</taxon>
        <taxon>Oryzinae</taxon>
        <taxon>Oryza</taxon>
        <taxon>Oryza meyeriana</taxon>
    </lineage>
</organism>
<gene>
    <name evidence="1" type="ORF">E2562_028303</name>
</gene>
<proteinExistence type="predicted"/>
<sequence length="71" mass="8037">MPFRRAWPLRRSPTPVLVDHELVDSKLDGELVVTTMLATSWCLVAIIDSTASRLYQTVQNYPLAVLHHVAH</sequence>
<accession>A0A6G1E2U1</accession>
<dbReference type="AlphaFoldDB" id="A0A6G1E2U1"/>
<evidence type="ECO:0000313" key="1">
    <source>
        <dbReference type="EMBL" id="KAF0919089.1"/>
    </source>
</evidence>
<keyword evidence="2" id="KW-1185">Reference proteome</keyword>
<dbReference type="EMBL" id="SPHZ02000005">
    <property type="protein sequence ID" value="KAF0919089.1"/>
    <property type="molecule type" value="Genomic_DNA"/>
</dbReference>
<reference evidence="1 2" key="1">
    <citation type="submission" date="2019-11" db="EMBL/GenBank/DDBJ databases">
        <title>Whole genome sequence of Oryza granulata.</title>
        <authorList>
            <person name="Li W."/>
        </authorList>
    </citation>
    <scope>NUCLEOTIDE SEQUENCE [LARGE SCALE GENOMIC DNA]</scope>
    <source>
        <strain evidence="2">cv. Menghai</strain>
        <tissue evidence="1">Leaf</tissue>
    </source>
</reference>